<protein>
    <recommendedName>
        <fullName evidence="3">Chemokine interleukin-8-like domain-containing protein</fullName>
    </recommendedName>
</protein>
<dbReference type="AlphaFoldDB" id="A0AA88SM70"/>
<accession>A0AA88SM70</accession>
<proteinExistence type="predicted"/>
<dbReference type="EMBL" id="JAVHJS010000013">
    <property type="protein sequence ID" value="KAK2838352.1"/>
    <property type="molecule type" value="Genomic_DNA"/>
</dbReference>
<dbReference type="SUPFAM" id="SSF54117">
    <property type="entry name" value="Interleukin 8-like chemokines"/>
    <property type="match status" value="1"/>
</dbReference>
<dbReference type="Pfam" id="PF00048">
    <property type="entry name" value="IL8"/>
    <property type="match status" value="1"/>
</dbReference>
<comment type="caution">
    <text evidence="4">The sequence shown here is derived from an EMBL/GenBank/DDBJ whole genome shotgun (WGS) entry which is preliminary data.</text>
</comment>
<gene>
    <name evidence="4" type="ORF">Q7C36_013166</name>
</gene>
<feature type="domain" description="Chemokine interleukin-8-like" evidence="3">
    <location>
        <begin position="29"/>
        <end position="86"/>
    </location>
</feature>
<dbReference type="GO" id="GO:0005615">
    <property type="term" value="C:extracellular space"/>
    <property type="evidence" value="ECO:0007669"/>
    <property type="project" value="UniProtKB-KW"/>
</dbReference>
<evidence type="ECO:0000313" key="5">
    <source>
        <dbReference type="Proteomes" id="UP001187315"/>
    </source>
</evidence>
<dbReference type="GO" id="GO:0008009">
    <property type="term" value="F:chemokine activity"/>
    <property type="evidence" value="ECO:0007669"/>
    <property type="project" value="InterPro"/>
</dbReference>
<sequence length="103" mass="11813">MRNLMALLVLLSLCSLHRVFSAPMGLDHTLLCCESTTKMKIPEKNIVRFWSTSSNCPIKAVVFETLKNRFCVNPMAAWVSKYLKEEEMKNKSLMDQQTSETPK</sequence>
<evidence type="ECO:0000256" key="2">
    <source>
        <dbReference type="SAM" id="SignalP"/>
    </source>
</evidence>
<dbReference type="SMART" id="SM00199">
    <property type="entry name" value="SCY"/>
    <property type="match status" value="1"/>
</dbReference>
<feature type="signal peptide" evidence="2">
    <location>
        <begin position="1"/>
        <end position="21"/>
    </location>
</feature>
<evidence type="ECO:0000313" key="4">
    <source>
        <dbReference type="EMBL" id="KAK2838352.1"/>
    </source>
</evidence>
<dbReference type="InterPro" id="IPR001811">
    <property type="entry name" value="Chemokine_IL8-like_dom"/>
</dbReference>
<keyword evidence="5" id="KW-1185">Reference proteome</keyword>
<evidence type="ECO:0000256" key="1">
    <source>
        <dbReference type="ARBA" id="ARBA00022514"/>
    </source>
</evidence>
<dbReference type="Gene3D" id="2.40.50.40">
    <property type="match status" value="1"/>
</dbReference>
<dbReference type="InterPro" id="IPR039809">
    <property type="entry name" value="Chemokine_b/g/d"/>
</dbReference>
<keyword evidence="2" id="KW-0732">Signal</keyword>
<keyword evidence="1" id="KW-0202">Cytokine</keyword>
<dbReference type="InterPro" id="IPR036048">
    <property type="entry name" value="Interleukin_8-like_sf"/>
</dbReference>
<dbReference type="Proteomes" id="UP001187315">
    <property type="component" value="Unassembled WGS sequence"/>
</dbReference>
<name>A0AA88SM70_TACVA</name>
<organism evidence="4 5">
    <name type="scientific">Tachysurus vachellii</name>
    <name type="common">Darkbarbel catfish</name>
    <name type="synonym">Pelteobagrus vachellii</name>
    <dbReference type="NCBI Taxonomy" id="175792"/>
    <lineage>
        <taxon>Eukaryota</taxon>
        <taxon>Metazoa</taxon>
        <taxon>Chordata</taxon>
        <taxon>Craniata</taxon>
        <taxon>Vertebrata</taxon>
        <taxon>Euteleostomi</taxon>
        <taxon>Actinopterygii</taxon>
        <taxon>Neopterygii</taxon>
        <taxon>Teleostei</taxon>
        <taxon>Ostariophysi</taxon>
        <taxon>Siluriformes</taxon>
        <taxon>Bagridae</taxon>
        <taxon>Tachysurus</taxon>
    </lineage>
</organism>
<reference evidence="4" key="1">
    <citation type="submission" date="2023-08" db="EMBL/GenBank/DDBJ databases">
        <title>Pelteobagrus vachellii genome.</title>
        <authorList>
            <person name="Liu H."/>
        </authorList>
    </citation>
    <scope>NUCLEOTIDE SEQUENCE</scope>
    <source>
        <strain evidence="4">PRFRI_2022a</strain>
        <tissue evidence="4">Muscle</tissue>
    </source>
</reference>
<feature type="chain" id="PRO_5041692226" description="Chemokine interleukin-8-like domain-containing protein" evidence="2">
    <location>
        <begin position="22"/>
        <end position="103"/>
    </location>
</feature>
<dbReference type="GO" id="GO:0006955">
    <property type="term" value="P:immune response"/>
    <property type="evidence" value="ECO:0007669"/>
    <property type="project" value="InterPro"/>
</dbReference>
<evidence type="ECO:0000259" key="3">
    <source>
        <dbReference type="SMART" id="SM00199"/>
    </source>
</evidence>
<dbReference type="CDD" id="cd00272">
    <property type="entry name" value="Chemokine_CC"/>
    <property type="match status" value="1"/>
</dbReference>
<dbReference type="PANTHER" id="PTHR12015">
    <property type="entry name" value="SMALL INDUCIBLE CYTOKINE A"/>
    <property type="match status" value="1"/>
</dbReference>